<dbReference type="SUPFAM" id="SSF51735">
    <property type="entry name" value="NAD(P)-binding Rossmann-fold domains"/>
    <property type="match status" value="1"/>
</dbReference>
<dbReference type="PANTHER" id="PTHR11695">
    <property type="entry name" value="ALCOHOL DEHYDROGENASE RELATED"/>
    <property type="match status" value="1"/>
</dbReference>
<gene>
    <name evidence="2" type="ORF">LTR24_000500</name>
</gene>
<sequence length="342" mass="37201">MATDTKVKSWTHTVTPYPDTLKLTDTTVPAQPAPHHVLVKVHAASINPVDIQLMNLPLFNLPYMNGTKLLARDFSGEVLAISLEVQDFQKGDEVCGIIPDFFGGAGGLTEVSHFDLRKACMIKKPAHLSHAQAASLPLVFLTARTSIDRVTGAMTNPSAPANKLVVLGGSSSTGIYTVKLAKQRGWTVLASCSHRNSDFVRSLGADEIVDYTTGPGAVIDAVKAFKPDAIIDNVGGVETVGLAKHYVTIVGDKTSRSSMGGSAIYLTHPRMVLRYFLGQWGFVSKYECIILEAKKEWLTEIGAFKDEDVIIDSTFPFERTPDAFERMNTGRCRGKVVITMEQ</sequence>
<dbReference type="SUPFAM" id="SSF50129">
    <property type="entry name" value="GroES-like"/>
    <property type="match status" value="1"/>
</dbReference>
<evidence type="ECO:0000313" key="3">
    <source>
        <dbReference type="Proteomes" id="UP001345013"/>
    </source>
</evidence>
<accession>A0ABR0KN72</accession>
<reference evidence="2 3" key="1">
    <citation type="submission" date="2023-08" db="EMBL/GenBank/DDBJ databases">
        <title>Black Yeasts Isolated from many extreme environments.</title>
        <authorList>
            <person name="Coleine C."/>
            <person name="Stajich J.E."/>
            <person name="Selbmann L."/>
        </authorList>
    </citation>
    <scope>NUCLEOTIDE SEQUENCE [LARGE SCALE GENOMIC DNA]</scope>
    <source>
        <strain evidence="2 3">CCFEE 5885</strain>
    </source>
</reference>
<dbReference type="EMBL" id="JAVRRG010000004">
    <property type="protein sequence ID" value="KAK5101445.1"/>
    <property type="molecule type" value="Genomic_DNA"/>
</dbReference>
<name>A0ABR0KN72_9EURO</name>
<dbReference type="Pfam" id="PF13602">
    <property type="entry name" value="ADH_zinc_N_2"/>
    <property type="match status" value="1"/>
</dbReference>
<dbReference type="InterPro" id="IPR050700">
    <property type="entry name" value="YIM1/Zinc_Alcohol_DH_Fams"/>
</dbReference>
<dbReference type="InterPro" id="IPR013154">
    <property type="entry name" value="ADH-like_N"/>
</dbReference>
<protein>
    <recommendedName>
        <fullName evidence="1">Enoyl reductase (ER) domain-containing protein</fullName>
    </recommendedName>
</protein>
<dbReference type="Proteomes" id="UP001345013">
    <property type="component" value="Unassembled WGS sequence"/>
</dbReference>
<dbReference type="SMART" id="SM00829">
    <property type="entry name" value="PKS_ER"/>
    <property type="match status" value="1"/>
</dbReference>
<dbReference type="InterPro" id="IPR020843">
    <property type="entry name" value="ER"/>
</dbReference>
<dbReference type="Gene3D" id="3.90.180.10">
    <property type="entry name" value="Medium-chain alcohol dehydrogenases, catalytic domain"/>
    <property type="match status" value="1"/>
</dbReference>
<proteinExistence type="predicted"/>
<evidence type="ECO:0000259" key="1">
    <source>
        <dbReference type="SMART" id="SM00829"/>
    </source>
</evidence>
<evidence type="ECO:0000313" key="2">
    <source>
        <dbReference type="EMBL" id="KAK5101445.1"/>
    </source>
</evidence>
<dbReference type="InterPro" id="IPR036291">
    <property type="entry name" value="NAD(P)-bd_dom_sf"/>
</dbReference>
<dbReference type="Pfam" id="PF08240">
    <property type="entry name" value="ADH_N"/>
    <property type="match status" value="1"/>
</dbReference>
<dbReference type="Gene3D" id="3.40.50.720">
    <property type="entry name" value="NAD(P)-binding Rossmann-like Domain"/>
    <property type="match status" value="1"/>
</dbReference>
<dbReference type="PANTHER" id="PTHR11695:SF294">
    <property type="entry name" value="RETICULON-4-INTERACTING PROTEIN 1, MITOCHONDRIAL"/>
    <property type="match status" value="1"/>
</dbReference>
<dbReference type="CDD" id="cd08267">
    <property type="entry name" value="MDR1"/>
    <property type="match status" value="1"/>
</dbReference>
<comment type="caution">
    <text evidence="2">The sequence shown here is derived from an EMBL/GenBank/DDBJ whole genome shotgun (WGS) entry which is preliminary data.</text>
</comment>
<organism evidence="2 3">
    <name type="scientific">Lithohypha guttulata</name>
    <dbReference type="NCBI Taxonomy" id="1690604"/>
    <lineage>
        <taxon>Eukaryota</taxon>
        <taxon>Fungi</taxon>
        <taxon>Dikarya</taxon>
        <taxon>Ascomycota</taxon>
        <taxon>Pezizomycotina</taxon>
        <taxon>Eurotiomycetes</taxon>
        <taxon>Chaetothyriomycetidae</taxon>
        <taxon>Chaetothyriales</taxon>
        <taxon>Trichomeriaceae</taxon>
        <taxon>Lithohypha</taxon>
    </lineage>
</organism>
<dbReference type="InterPro" id="IPR011032">
    <property type="entry name" value="GroES-like_sf"/>
</dbReference>
<keyword evidence="3" id="KW-1185">Reference proteome</keyword>
<feature type="domain" description="Enoyl reductase (ER)" evidence="1">
    <location>
        <begin position="18"/>
        <end position="338"/>
    </location>
</feature>